<dbReference type="GO" id="GO:0003824">
    <property type="term" value="F:catalytic activity"/>
    <property type="evidence" value="ECO:0007669"/>
    <property type="project" value="InterPro"/>
</dbReference>
<name>A0A071M4P0_9BURK</name>
<evidence type="ECO:0000313" key="3">
    <source>
        <dbReference type="EMBL" id="KEA55869.1"/>
    </source>
</evidence>
<dbReference type="InterPro" id="IPR023631">
    <property type="entry name" value="Amidase_dom"/>
</dbReference>
<sequence length="476" mass="49879">MSSDLCDLTARELSAIYTAGQASPVDVMHATLARVQSLGPTVNAFCRIADDALDLARASETRWQRGTPLSPLDGIPVSIKDNVSIAGLPTRFGSRATVPEAAQSDSPCVARLREAGAVCFGKTTLPDFAHKIVTDSRLTGITRNPWDLSRTPGGSSGGAAAAVALGMGPIAIGTDGGGSIRIPAAFTGTFGFKPSFGRVPHAPRGPFGLLSHVGPMTRCVEDAAQMLTIISRPDSRDWYALPFDGADYVRGLPCQPVPGGIRVASSSTLGLSVAVDTAIHDAVTRVAAMFREWGALVQVTDPPGVAQCNAVHTILWHACCRQLTDDMNDRWVELDPSLQAYAQAGNGISREALLGALIERGELGAAVNAFFEQHDLLICPVYPRVAPSLAEVNSNNALFPHFTAWCNQLGLPAASLYAGMTASRLPIGIQIVGGRHADALVLWASHMLERAFGPAPFAELAHALSTATSATGATSA</sequence>
<evidence type="ECO:0000256" key="1">
    <source>
        <dbReference type="ARBA" id="ARBA00009199"/>
    </source>
</evidence>
<dbReference type="Gene3D" id="3.90.1300.10">
    <property type="entry name" value="Amidase signature (AS) domain"/>
    <property type="match status" value="1"/>
</dbReference>
<dbReference type="InterPro" id="IPR000120">
    <property type="entry name" value="Amidase"/>
</dbReference>
<dbReference type="PROSITE" id="PS00571">
    <property type="entry name" value="AMIDASES"/>
    <property type="match status" value="1"/>
</dbReference>
<reference evidence="3" key="1">
    <citation type="submission" date="2014-04" db="EMBL/GenBank/DDBJ databases">
        <title>In planta biocontrol of soil-borne Fusarium wilt of banana through a plant endophytic bacterium, Burkholderia cenocepacia 869T2.</title>
        <authorList>
            <person name="Ho Y.-N."/>
            <person name="Chiang H.-M."/>
            <person name="Chao C.-P."/>
            <person name="Su C.-C."/>
            <person name="Hsu H.-F."/>
            <person name="Guo C.-T."/>
            <person name="Hsieh J.-L."/>
            <person name="Huang C.-C."/>
        </authorList>
    </citation>
    <scope>NUCLEOTIDE SEQUENCE [LARGE SCALE GENOMIC DNA]</scope>
    <source>
        <strain evidence="3">869T2</strain>
    </source>
</reference>
<dbReference type="InterPro" id="IPR020556">
    <property type="entry name" value="Amidase_CS"/>
</dbReference>
<evidence type="ECO:0000259" key="2">
    <source>
        <dbReference type="Pfam" id="PF01425"/>
    </source>
</evidence>
<dbReference type="PANTHER" id="PTHR11895:SF7">
    <property type="entry name" value="GLUTAMYL-TRNA(GLN) AMIDOTRANSFERASE SUBUNIT A, MITOCHONDRIAL"/>
    <property type="match status" value="1"/>
</dbReference>
<comment type="similarity">
    <text evidence="1">Belongs to the amidase family.</text>
</comment>
<dbReference type="SUPFAM" id="SSF75304">
    <property type="entry name" value="Amidase signature (AS) enzymes"/>
    <property type="match status" value="1"/>
</dbReference>
<dbReference type="Pfam" id="PF01425">
    <property type="entry name" value="Amidase"/>
    <property type="match status" value="1"/>
</dbReference>
<accession>A0A071M4P0</accession>
<comment type="caution">
    <text evidence="3">The sequence shown here is derived from an EMBL/GenBank/DDBJ whole genome shotgun (WGS) entry which is preliminary data.</text>
</comment>
<protein>
    <submittedName>
        <fullName evidence="3">Amidase</fullName>
    </submittedName>
</protein>
<dbReference type="EMBL" id="JJOA01000034">
    <property type="protein sequence ID" value="KEA55869.1"/>
    <property type="molecule type" value="Genomic_DNA"/>
</dbReference>
<proteinExistence type="inferred from homology"/>
<dbReference type="OrthoDB" id="8576090at2"/>
<feature type="domain" description="Amidase" evidence="2">
    <location>
        <begin position="27"/>
        <end position="442"/>
    </location>
</feature>
<organism evidence="3">
    <name type="scientific">Burkholderia cenocepacia</name>
    <dbReference type="NCBI Taxonomy" id="95486"/>
    <lineage>
        <taxon>Bacteria</taxon>
        <taxon>Pseudomonadati</taxon>
        <taxon>Pseudomonadota</taxon>
        <taxon>Betaproteobacteria</taxon>
        <taxon>Burkholderiales</taxon>
        <taxon>Burkholderiaceae</taxon>
        <taxon>Burkholderia</taxon>
        <taxon>Burkholderia cepacia complex</taxon>
    </lineage>
</organism>
<dbReference type="PANTHER" id="PTHR11895">
    <property type="entry name" value="TRANSAMIDASE"/>
    <property type="match status" value="1"/>
</dbReference>
<dbReference type="AlphaFoldDB" id="A0A071M4P0"/>
<dbReference type="InterPro" id="IPR036928">
    <property type="entry name" value="AS_sf"/>
</dbReference>
<gene>
    <name evidence="3" type="ORF">DT99_29480</name>
</gene>